<dbReference type="EMBL" id="RXOF01000001">
    <property type="protein sequence ID" value="RTQ53251.1"/>
    <property type="molecule type" value="Genomic_DNA"/>
</dbReference>
<keyword evidence="7" id="KW-1185">Reference proteome</keyword>
<dbReference type="GO" id="GO:0006284">
    <property type="term" value="P:base-excision repair"/>
    <property type="evidence" value="ECO:0007669"/>
    <property type="project" value="InterPro"/>
</dbReference>
<dbReference type="GO" id="GO:0003905">
    <property type="term" value="F:alkylbase DNA N-glycosylase activity"/>
    <property type="evidence" value="ECO:0007669"/>
    <property type="project" value="InterPro"/>
</dbReference>
<evidence type="ECO:0000256" key="2">
    <source>
        <dbReference type="ARBA" id="ARBA00022763"/>
    </source>
</evidence>
<dbReference type="GO" id="GO:0003677">
    <property type="term" value="F:DNA binding"/>
    <property type="evidence" value="ECO:0007669"/>
    <property type="project" value="InterPro"/>
</dbReference>
<sequence>MKLPLTYYQQPDVVALARDLLGKYVYSRIDGVLTGGRIVETEAYAHIDDQACHSHLGRFTKRTRVMYEAGGVAYVYLIYGRYALFNIITNVAGKADAVLIRAIEPTEGLPEMQLRRGLAQPARNLTAGPGLLTQALGIGTQHYGTDLTGDLIWLEDHHEPVAPDNVLASPRVGIDYAGADAALPWRFRLKDSKWTSPAR</sequence>
<dbReference type="CDD" id="cd00540">
    <property type="entry name" value="AAG"/>
    <property type="match status" value="1"/>
</dbReference>
<dbReference type="Proteomes" id="UP000282184">
    <property type="component" value="Unassembled WGS sequence"/>
</dbReference>
<name>A0A3S0JGX8_9BACT</name>
<keyword evidence="3 5" id="KW-0378">Hydrolase</keyword>
<dbReference type="SUPFAM" id="SSF50486">
    <property type="entry name" value="FMT C-terminal domain-like"/>
    <property type="match status" value="1"/>
</dbReference>
<reference evidence="6 7" key="1">
    <citation type="submission" date="2018-12" db="EMBL/GenBank/DDBJ databases">
        <title>Hymenobacter gummosus sp. nov., isolated from a spring.</title>
        <authorList>
            <person name="Nie L."/>
        </authorList>
    </citation>
    <scope>NUCLEOTIDE SEQUENCE [LARGE SCALE GENOMIC DNA]</scope>
    <source>
        <strain evidence="6 7">KCTC 52166</strain>
    </source>
</reference>
<gene>
    <name evidence="6" type="ORF">EJV47_00480</name>
</gene>
<dbReference type="Gene3D" id="3.10.300.10">
    <property type="entry name" value="Methylpurine-DNA glycosylase (MPG)"/>
    <property type="match status" value="1"/>
</dbReference>
<accession>A0A3S0JGX8</accession>
<dbReference type="FunFam" id="3.10.300.10:FF:000001">
    <property type="entry name" value="Putative 3-methyladenine DNA glycosylase"/>
    <property type="match status" value="1"/>
</dbReference>
<dbReference type="EC" id="3.2.2.-" evidence="5"/>
<comment type="caution">
    <text evidence="6">The sequence shown here is derived from an EMBL/GenBank/DDBJ whole genome shotgun (WGS) entry which is preliminary data.</text>
</comment>
<dbReference type="InterPro" id="IPR011034">
    <property type="entry name" value="Formyl_transferase-like_C_sf"/>
</dbReference>
<dbReference type="RefSeq" id="WP_126691177.1">
    <property type="nucleotide sequence ID" value="NZ_RXOF01000001.1"/>
</dbReference>
<dbReference type="HAMAP" id="MF_00527">
    <property type="entry name" value="3MGH"/>
    <property type="match status" value="1"/>
</dbReference>
<evidence type="ECO:0000256" key="3">
    <source>
        <dbReference type="ARBA" id="ARBA00022801"/>
    </source>
</evidence>
<dbReference type="PANTHER" id="PTHR10429">
    <property type="entry name" value="DNA-3-METHYLADENINE GLYCOSYLASE"/>
    <property type="match status" value="1"/>
</dbReference>
<comment type="similarity">
    <text evidence="1 5">Belongs to the DNA glycosylase MPG family.</text>
</comment>
<organism evidence="6 7">
    <name type="scientific">Hymenobacter gummosus</name>
    <dbReference type="NCBI Taxonomy" id="1776032"/>
    <lineage>
        <taxon>Bacteria</taxon>
        <taxon>Pseudomonadati</taxon>
        <taxon>Bacteroidota</taxon>
        <taxon>Cytophagia</taxon>
        <taxon>Cytophagales</taxon>
        <taxon>Hymenobacteraceae</taxon>
        <taxon>Hymenobacter</taxon>
    </lineage>
</organism>
<protein>
    <recommendedName>
        <fullName evidence="5">Putative 3-methyladenine DNA glycosylase</fullName>
        <ecNumber evidence="5">3.2.2.-</ecNumber>
    </recommendedName>
</protein>
<evidence type="ECO:0000256" key="1">
    <source>
        <dbReference type="ARBA" id="ARBA00009232"/>
    </source>
</evidence>
<evidence type="ECO:0000256" key="4">
    <source>
        <dbReference type="ARBA" id="ARBA00023204"/>
    </source>
</evidence>
<dbReference type="OrthoDB" id="9794313at2"/>
<keyword evidence="4 5" id="KW-0234">DNA repair</keyword>
<dbReference type="AlphaFoldDB" id="A0A3S0JGX8"/>
<dbReference type="InterPro" id="IPR036995">
    <property type="entry name" value="MPG_sf"/>
</dbReference>
<dbReference type="NCBIfam" id="TIGR00567">
    <property type="entry name" value="3mg"/>
    <property type="match status" value="1"/>
</dbReference>
<dbReference type="InterPro" id="IPR003180">
    <property type="entry name" value="MPG"/>
</dbReference>
<dbReference type="PANTHER" id="PTHR10429:SF0">
    <property type="entry name" value="DNA-3-METHYLADENINE GLYCOSYLASE"/>
    <property type="match status" value="1"/>
</dbReference>
<evidence type="ECO:0000256" key="5">
    <source>
        <dbReference type="HAMAP-Rule" id="MF_00527"/>
    </source>
</evidence>
<evidence type="ECO:0000313" key="7">
    <source>
        <dbReference type="Proteomes" id="UP000282184"/>
    </source>
</evidence>
<proteinExistence type="inferred from homology"/>
<keyword evidence="2 5" id="KW-0227">DNA damage</keyword>
<evidence type="ECO:0000313" key="6">
    <source>
        <dbReference type="EMBL" id="RTQ53251.1"/>
    </source>
</evidence>
<dbReference type="Pfam" id="PF02245">
    <property type="entry name" value="Pur_DNA_glyco"/>
    <property type="match status" value="1"/>
</dbReference>